<organism evidence="3 4">
    <name type="scientific">Friedmanniomyces endolithicus</name>
    <dbReference type="NCBI Taxonomy" id="329885"/>
    <lineage>
        <taxon>Eukaryota</taxon>
        <taxon>Fungi</taxon>
        <taxon>Dikarya</taxon>
        <taxon>Ascomycota</taxon>
        <taxon>Pezizomycotina</taxon>
        <taxon>Dothideomycetes</taxon>
        <taxon>Dothideomycetidae</taxon>
        <taxon>Mycosphaerellales</taxon>
        <taxon>Teratosphaeriaceae</taxon>
        <taxon>Friedmanniomyces</taxon>
    </lineage>
</organism>
<dbReference type="AlphaFoldDB" id="A0AAN6H7J6"/>
<feature type="compositionally biased region" description="Low complexity" evidence="1">
    <location>
        <begin position="300"/>
        <end position="315"/>
    </location>
</feature>
<feature type="compositionally biased region" description="Polar residues" evidence="1">
    <location>
        <begin position="317"/>
        <end position="327"/>
    </location>
</feature>
<protein>
    <recommendedName>
        <fullName evidence="2">PH domain-containing protein</fullName>
    </recommendedName>
</protein>
<evidence type="ECO:0000313" key="3">
    <source>
        <dbReference type="EMBL" id="KAK0955551.1"/>
    </source>
</evidence>
<dbReference type="CDD" id="cd13299">
    <property type="entry name" value="PH2_PH_fungal"/>
    <property type="match status" value="1"/>
</dbReference>
<dbReference type="InterPro" id="IPR051707">
    <property type="entry name" value="PI-Interact_SigTrans_Reg"/>
</dbReference>
<evidence type="ECO:0000313" key="4">
    <source>
        <dbReference type="Proteomes" id="UP001175353"/>
    </source>
</evidence>
<dbReference type="InterPro" id="IPR011993">
    <property type="entry name" value="PH-like_dom_sf"/>
</dbReference>
<reference evidence="3" key="1">
    <citation type="submission" date="2023-06" db="EMBL/GenBank/DDBJ databases">
        <title>Black Yeasts Isolated from many extreme environments.</title>
        <authorList>
            <person name="Coleine C."/>
            <person name="Stajich J.E."/>
            <person name="Selbmann L."/>
        </authorList>
    </citation>
    <scope>NUCLEOTIDE SEQUENCE</scope>
    <source>
        <strain evidence="3">CCFEE 5200</strain>
    </source>
</reference>
<sequence>MPDLLTAFHINTPELQHLSPYTTNIHPSGPHSTMTNVATLSQPRAIPGAGLASIPPDNNMPLPNTPIHRLKSANLTLDTMSPVTQNGSFAFDRVIKSGQVLKRTRKTKSWKPVFIVLRPNLLSIYRDKEEAKLRHQINLSDLTAIARQKDPKRKGKHVFGLFSPSRNFHLEATTEEEAQAWVELLRREARMDEDEGEMYLASPGGARSAYQGFGRSIDAIAIDGEDRGGYSSSDADAMGAILPLPRQRDRGNTNVSTLSARRPSQIEYSGPDHGSYSDFSDAAGPAARMSALSLSYGDARPSTSSSRRPQQQPHSIYGSTPIRQQTEPRILTQTATPATTTTTSHQQPPPDDPERVLYHGYIHLLKSKSGVRQWKRLWMVLRSRALALYKTEEEYTALLILPFHTIIDVVEIDAISRSRTSCMQVLSEERNYRFCAVDEESLARWLGAFKSLLSRRKGGAGGLG</sequence>
<dbReference type="Proteomes" id="UP001175353">
    <property type="component" value="Unassembled WGS sequence"/>
</dbReference>
<dbReference type="PANTHER" id="PTHR14336">
    <property type="entry name" value="TANDEM PH DOMAIN CONTAINING PROTEIN"/>
    <property type="match status" value="1"/>
</dbReference>
<dbReference type="PROSITE" id="PS50003">
    <property type="entry name" value="PH_DOMAIN"/>
    <property type="match status" value="2"/>
</dbReference>
<dbReference type="CDD" id="cd13298">
    <property type="entry name" value="PH1_PH_fungal"/>
    <property type="match status" value="1"/>
</dbReference>
<dbReference type="InterPro" id="IPR001849">
    <property type="entry name" value="PH_domain"/>
</dbReference>
<proteinExistence type="predicted"/>
<feature type="region of interest" description="Disordered" evidence="1">
    <location>
        <begin position="294"/>
        <end position="329"/>
    </location>
</feature>
<dbReference type="PANTHER" id="PTHR14336:SF15">
    <property type="entry name" value="DUAL ADAPTER FOR PHOSPHOTYROSINE AND 3-PHOSPHOTYROSINE AND 3-PHOSPHOINOSITIDE"/>
    <property type="match status" value="1"/>
</dbReference>
<feature type="domain" description="PH" evidence="2">
    <location>
        <begin position="355"/>
        <end position="454"/>
    </location>
</feature>
<feature type="region of interest" description="Disordered" evidence="1">
    <location>
        <begin position="241"/>
        <end position="282"/>
    </location>
</feature>
<evidence type="ECO:0000259" key="2">
    <source>
        <dbReference type="PROSITE" id="PS50003"/>
    </source>
</evidence>
<dbReference type="Pfam" id="PF00169">
    <property type="entry name" value="PH"/>
    <property type="match status" value="2"/>
</dbReference>
<keyword evidence="4" id="KW-1185">Reference proteome</keyword>
<accession>A0AAN6H7J6</accession>
<gene>
    <name evidence="3" type="ORF">LTR91_022802</name>
</gene>
<dbReference type="SMART" id="SM00233">
    <property type="entry name" value="PH"/>
    <property type="match status" value="2"/>
</dbReference>
<dbReference type="SUPFAM" id="SSF50729">
    <property type="entry name" value="PH domain-like"/>
    <property type="match status" value="2"/>
</dbReference>
<dbReference type="Gene3D" id="2.30.29.30">
    <property type="entry name" value="Pleckstrin-homology domain (PH domain)/Phosphotyrosine-binding domain (PTB)"/>
    <property type="match status" value="2"/>
</dbReference>
<comment type="caution">
    <text evidence="3">The sequence shown here is derived from an EMBL/GenBank/DDBJ whole genome shotgun (WGS) entry which is preliminary data.</text>
</comment>
<feature type="domain" description="PH" evidence="2">
    <location>
        <begin position="93"/>
        <end position="190"/>
    </location>
</feature>
<evidence type="ECO:0000256" key="1">
    <source>
        <dbReference type="SAM" id="MobiDB-lite"/>
    </source>
</evidence>
<dbReference type="EMBL" id="JAUJLE010000465">
    <property type="protein sequence ID" value="KAK0955551.1"/>
    <property type="molecule type" value="Genomic_DNA"/>
</dbReference>
<name>A0AAN6H7J6_9PEZI</name>